<dbReference type="OrthoDB" id="9768386at2"/>
<accession>A0A0M6ZN77</accession>
<evidence type="ECO:0000256" key="1">
    <source>
        <dbReference type="ARBA" id="ARBA00010062"/>
    </source>
</evidence>
<proteinExistence type="inferred from homology"/>
<name>A0A0M6ZN77_9HYPH</name>
<dbReference type="Pfam" id="PF13458">
    <property type="entry name" value="Peripla_BP_6"/>
    <property type="match status" value="1"/>
</dbReference>
<keyword evidence="3" id="KW-0732">Signal</keyword>
<dbReference type="CDD" id="cd06342">
    <property type="entry name" value="PBP1_ABC_LIVBP-like"/>
    <property type="match status" value="1"/>
</dbReference>
<dbReference type="Gene3D" id="3.40.50.2300">
    <property type="match status" value="2"/>
</dbReference>
<dbReference type="EMBL" id="CXWC01000001">
    <property type="protein sequence ID" value="CTQ64225.1"/>
    <property type="molecule type" value="Genomic_DNA"/>
</dbReference>
<keyword evidence="7" id="KW-1185">Reference proteome</keyword>
<evidence type="ECO:0000256" key="2">
    <source>
        <dbReference type="ARBA" id="ARBA00022448"/>
    </source>
</evidence>
<keyword evidence="4" id="KW-0029">Amino-acid transport</keyword>
<dbReference type="PRINTS" id="PR00337">
    <property type="entry name" value="LEUILEVALBP"/>
</dbReference>
<feature type="domain" description="Leucine-binding protein" evidence="5">
    <location>
        <begin position="26"/>
        <end position="362"/>
    </location>
</feature>
<dbReference type="Proteomes" id="UP000049983">
    <property type="component" value="Unassembled WGS sequence"/>
</dbReference>
<evidence type="ECO:0000313" key="6">
    <source>
        <dbReference type="EMBL" id="CTQ64225.1"/>
    </source>
</evidence>
<dbReference type="AlphaFoldDB" id="A0A0M6ZN77"/>
<evidence type="ECO:0000313" key="7">
    <source>
        <dbReference type="Proteomes" id="UP000049983"/>
    </source>
</evidence>
<evidence type="ECO:0000256" key="3">
    <source>
        <dbReference type="ARBA" id="ARBA00022729"/>
    </source>
</evidence>
<protein>
    <submittedName>
        <fullName evidence="6">Leucine-, isoleucine-, valine-, threonine-, and alanine-binding protein</fullName>
    </submittedName>
</protein>
<dbReference type="GeneID" id="97667771"/>
<gene>
    <name evidence="6" type="primary">braC_1</name>
    <name evidence="6" type="ORF">LA5096_00305</name>
</gene>
<evidence type="ECO:0000259" key="5">
    <source>
        <dbReference type="Pfam" id="PF13458"/>
    </source>
</evidence>
<dbReference type="SUPFAM" id="SSF53822">
    <property type="entry name" value="Periplasmic binding protein-like I"/>
    <property type="match status" value="1"/>
</dbReference>
<dbReference type="InterPro" id="IPR000709">
    <property type="entry name" value="Leu_Ile_Val-bd"/>
</dbReference>
<organism evidence="6 7">
    <name type="scientific">Roseibium album</name>
    <dbReference type="NCBI Taxonomy" id="311410"/>
    <lineage>
        <taxon>Bacteria</taxon>
        <taxon>Pseudomonadati</taxon>
        <taxon>Pseudomonadota</taxon>
        <taxon>Alphaproteobacteria</taxon>
        <taxon>Hyphomicrobiales</taxon>
        <taxon>Stappiaceae</taxon>
        <taxon>Roseibium</taxon>
    </lineage>
</organism>
<evidence type="ECO:0000256" key="4">
    <source>
        <dbReference type="ARBA" id="ARBA00022970"/>
    </source>
</evidence>
<dbReference type="PANTHER" id="PTHR47151:SF2">
    <property type="entry name" value="AMINO ACID BINDING PROTEIN"/>
    <property type="match status" value="1"/>
</dbReference>
<dbReference type="RefSeq" id="WP_055116884.1">
    <property type="nucleotide sequence ID" value="NZ_CXWA01000003.1"/>
</dbReference>
<reference evidence="7" key="1">
    <citation type="submission" date="2015-07" db="EMBL/GenBank/DDBJ databases">
        <authorList>
            <person name="Rodrigo-Torres Lidia"/>
            <person name="Arahal R.David."/>
        </authorList>
    </citation>
    <scope>NUCLEOTIDE SEQUENCE [LARGE SCALE GENOMIC DNA]</scope>
    <source>
        <strain evidence="7">CECT 5096</strain>
    </source>
</reference>
<keyword evidence="2" id="KW-0813">Transport</keyword>
<dbReference type="PANTHER" id="PTHR47151">
    <property type="entry name" value="LEU/ILE/VAL-BINDING ABC TRANSPORTER SUBUNIT"/>
    <property type="match status" value="1"/>
</dbReference>
<dbReference type="InterPro" id="IPR028082">
    <property type="entry name" value="Peripla_BP_I"/>
</dbReference>
<dbReference type="InterPro" id="IPR028081">
    <property type="entry name" value="Leu-bd"/>
</dbReference>
<sequence length="367" mass="38537">MTFRQFATGALFLAGSVYSGSAYPDIPIAIAGPMDGQFRDLGAQMRAGAEQAVADINASGGVNGEPLVLEIADDGCDADKAVAVANQLIGRGVVFVAGHFCFNASIPASEVYADAGIVQISPATTLPKFTDERPGPGVFRLAPRDDQQADVAGRFLVDNFGDARIAILHDKTAYGKGLSDAVKATINNLGKSESISLGFDAGEDDYRYLVSQLGLENVGVVYLGGYHPEAGLIKLEMVRQALDAVLVSGDALMADEFIAVAGAAGNGTLLTYPVDPRDFPGTTAVVATLEEAGKPADRYALTTYAAVQAWAQAANRAGETGMDAIAETLSNDVFDTILGEVRFDERGDSNTPGFVIYEWRDGAPRVR</sequence>
<dbReference type="STRING" id="311410.LA5095_02936"/>
<dbReference type="GO" id="GO:0006865">
    <property type="term" value="P:amino acid transport"/>
    <property type="evidence" value="ECO:0007669"/>
    <property type="project" value="UniProtKB-KW"/>
</dbReference>
<comment type="similarity">
    <text evidence="1">Belongs to the leucine-binding protein family.</text>
</comment>